<accession>A0A1I5BEH1</accession>
<keyword evidence="2" id="KW-1185">Reference proteome</keyword>
<reference evidence="2" key="1">
    <citation type="submission" date="2016-10" db="EMBL/GenBank/DDBJ databases">
        <authorList>
            <person name="Varghese N."/>
            <person name="Submissions S."/>
        </authorList>
    </citation>
    <scope>NUCLEOTIDE SEQUENCE [LARGE SCALE GENOMIC DNA]</scope>
    <source>
        <strain evidence="2">XJ109</strain>
    </source>
</reference>
<dbReference type="STRING" id="684065.SAMN05421738_1304"/>
<evidence type="ECO:0000313" key="1">
    <source>
        <dbReference type="EMBL" id="SFN72959.1"/>
    </source>
</evidence>
<organism evidence="1 2">
    <name type="scientific">Algoriella xinjiangensis</name>
    <dbReference type="NCBI Taxonomy" id="684065"/>
    <lineage>
        <taxon>Bacteria</taxon>
        <taxon>Pseudomonadati</taxon>
        <taxon>Bacteroidota</taxon>
        <taxon>Flavobacteriia</taxon>
        <taxon>Flavobacteriales</taxon>
        <taxon>Weeksellaceae</taxon>
        <taxon>Algoriella</taxon>
    </lineage>
</organism>
<proteinExistence type="predicted"/>
<dbReference type="Proteomes" id="UP000199149">
    <property type="component" value="Unassembled WGS sequence"/>
</dbReference>
<dbReference type="AlphaFoldDB" id="A0A1I5BEH1"/>
<sequence length="368" mass="42504">MVYIGQDSLIFNNNIDIGEIYKIHGCVSNPNSLVLSKNDYEEFHSKNPYLAAKLLTIFMEHPIIFLGYNIGDENIHSILESIIKILDKKSIDKLKDRLIFCERDSSVDESAISDGNYLINGLNLPIKRIRYKSLNSLYKVLANNNRKLPIKILRHMKNMVFDFVKNSKSKSKIYLADDTNLDKLDLEKVQFVYGFGIKENLSMMGIKAVSGRDLLLDIVYNNLQVDPAQLSKNAIPTIPGYIPYFKYLRLANLLDENGNIPINDDTQEFTPAHIEKVNSIKTDNFYPVSQYKNKKDQINEKYNSVKQLVESETVEHAIIYIPLLDIEKISSDELFEFIKSINPKNENLKTQVRKLICLYDFLKYKLEK</sequence>
<evidence type="ECO:0000313" key="2">
    <source>
        <dbReference type="Proteomes" id="UP000199149"/>
    </source>
</evidence>
<dbReference type="EMBL" id="FOUZ01000030">
    <property type="protein sequence ID" value="SFN72959.1"/>
    <property type="molecule type" value="Genomic_DNA"/>
</dbReference>
<dbReference type="Pfam" id="PF13289">
    <property type="entry name" value="SIR2_2"/>
    <property type="match status" value="1"/>
</dbReference>
<name>A0A1I5BEH1_9FLAO</name>
<gene>
    <name evidence="1" type="ORF">SAMN05421738_1304</name>
</gene>
<protein>
    <submittedName>
        <fullName evidence="1">SIR2-like domain-containing protein</fullName>
    </submittedName>
</protein>